<dbReference type="InterPro" id="IPR003593">
    <property type="entry name" value="AAA+_ATPase"/>
</dbReference>
<dbReference type="SUPFAM" id="SSF52540">
    <property type="entry name" value="P-loop containing nucleoside triphosphate hydrolases"/>
    <property type="match status" value="1"/>
</dbReference>
<dbReference type="Pfam" id="PF22608">
    <property type="entry name" value="DNAX_ATPase_lid"/>
    <property type="match status" value="1"/>
</dbReference>
<sequence>MSHIALYRKYRPQNFNSMIGHKIVIQILKNSVKYNKIHHCYLFSGEKGVGKTTLAKILAKTINCLNLNIEECECCDNCDSCLSINKKNNLDIIEIDGAFCNGVDDIRELKDKSYYKSHFLKYKIYIIDEIHVLSHNAFNALLKLLEEPPVNVIFILITSEIRKIPKTIISRVQHFNLFNILPEDIQSRLRYISEKEKILISDDSLQKISFCSNGSLRDSLNLLDQISSYKVDKIELEDIEEMLGVVSQNKIKKIFELLFEPDINFLLLFLEKNLTFNVDFIIFINDFIDFFYNLFINHFKEEKKYYDIVDKLTYSQRTKLFQIFLEMQYHLSNAKNKKNFFIINLIQIHQFIFPFAKKVKKDTKKKIKELKINLKNDNENNFIKAIKRILIDSDENTNKFLNQSWHKLNNYTNPELSLSASLLYRSRLLMISYNKEMLLSCENSNHYVDLLHNNIRNEIKKILNFKQSLVKDYFVILHKDWEDIVYPSYQKFLKTKQINDLDLSCFSNEFYKQNSPLIVEQNKSEVVKLARFLFGFDKVEICEDLKEKK</sequence>
<dbReference type="PANTHER" id="PTHR11669">
    <property type="entry name" value="REPLICATION FACTOR C / DNA POLYMERASE III GAMMA-TAU SUBUNIT"/>
    <property type="match status" value="1"/>
</dbReference>
<keyword evidence="2 9" id="KW-0235">DNA replication</keyword>
<protein>
    <recommendedName>
        <fullName evidence="9">DNA polymerase III subunit gamma/tau</fullName>
        <ecNumber evidence="9">2.7.7.7</ecNumber>
    </recommendedName>
</protein>
<dbReference type="EMBL" id="VBRA02000007">
    <property type="protein sequence ID" value="MBP3059347.1"/>
    <property type="molecule type" value="Genomic_DNA"/>
</dbReference>
<organism evidence="11 12">
    <name type="scientific">Texas Phoenix palm phytoplasma</name>
    <dbReference type="NCBI Taxonomy" id="176709"/>
    <lineage>
        <taxon>Bacteria</taxon>
        <taxon>Bacillati</taxon>
        <taxon>Mycoplasmatota</taxon>
        <taxon>Mollicutes</taxon>
        <taxon>Acholeplasmatales</taxon>
        <taxon>Acholeplasmataceae</taxon>
        <taxon>Candidatus Phytoplasma</taxon>
        <taxon>16SrIV (Coconut lethal yellows group)</taxon>
    </lineage>
</organism>
<evidence type="ECO:0000256" key="4">
    <source>
        <dbReference type="ARBA" id="ARBA00022741"/>
    </source>
</evidence>
<dbReference type="InterPro" id="IPR045085">
    <property type="entry name" value="HLD_clamp_pol_III_gamma_tau"/>
</dbReference>
<name>A0ABS5BIE2_9MOLU</name>
<evidence type="ECO:0000313" key="11">
    <source>
        <dbReference type="EMBL" id="MBP3059347.1"/>
    </source>
</evidence>
<dbReference type="CDD" id="cd00009">
    <property type="entry name" value="AAA"/>
    <property type="match status" value="1"/>
</dbReference>
<comment type="function">
    <text evidence="9">DNA polymerase III is a complex, multichain enzyme responsible for most of the replicative synthesis in bacteria. This DNA polymerase also exhibits 3' to 5' exonuclease activity.</text>
</comment>
<dbReference type="Gene3D" id="1.10.8.60">
    <property type="match status" value="1"/>
</dbReference>
<evidence type="ECO:0000256" key="6">
    <source>
        <dbReference type="ARBA" id="ARBA00022840"/>
    </source>
</evidence>
<comment type="similarity">
    <text evidence="1 9">Belongs to the DnaX/STICHEL family.</text>
</comment>
<evidence type="ECO:0000256" key="2">
    <source>
        <dbReference type="ARBA" id="ARBA00022705"/>
    </source>
</evidence>
<keyword evidence="12" id="KW-1185">Reference proteome</keyword>
<evidence type="ECO:0000256" key="7">
    <source>
        <dbReference type="ARBA" id="ARBA00022932"/>
    </source>
</evidence>
<dbReference type="Pfam" id="PF13177">
    <property type="entry name" value="DNA_pol3_delta2"/>
    <property type="match status" value="1"/>
</dbReference>
<comment type="subunit">
    <text evidence="9">DNA polymerase III contains a core (composed of alpha, epsilon and theta chains) that associates with a tau subunit. This core dimerizes to form the POLIII' complex. PolIII' associates with the gamma complex (composed of gamma, delta, delta', psi and chi chains) and with the beta chain to form the complete DNA polymerase III complex.</text>
</comment>
<evidence type="ECO:0000256" key="3">
    <source>
        <dbReference type="ARBA" id="ARBA00022723"/>
    </source>
</evidence>
<dbReference type="InterPro" id="IPR050238">
    <property type="entry name" value="DNA_Rep/Repair_Clamp_Loader"/>
</dbReference>
<proteinExistence type="inferred from homology"/>
<dbReference type="Gene3D" id="3.40.50.300">
    <property type="entry name" value="P-loop containing nucleotide triphosphate hydrolases"/>
    <property type="match status" value="1"/>
</dbReference>
<keyword evidence="5" id="KW-0862">Zinc</keyword>
<evidence type="ECO:0000256" key="9">
    <source>
        <dbReference type="RuleBase" id="RU364063"/>
    </source>
</evidence>
<evidence type="ECO:0000259" key="10">
    <source>
        <dbReference type="SMART" id="SM00382"/>
    </source>
</evidence>
<comment type="caution">
    <text evidence="11">The sequence shown here is derived from an EMBL/GenBank/DDBJ whole genome shotgun (WGS) entry which is preliminary data.</text>
</comment>
<dbReference type="Pfam" id="PF12169">
    <property type="entry name" value="DNA_pol3_gamma3"/>
    <property type="match status" value="1"/>
</dbReference>
<dbReference type="InterPro" id="IPR022754">
    <property type="entry name" value="DNA_pol_III_gamma-3"/>
</dbReference>
<keyword evidence="9 11" id="KW-0808">Transferase</keyword>
<dbReference type="NCBIfam" id="TIGR02397">
    <property type="entry name" value="dnaX_nterm"/>
    <property type="match status" value="1"/>
</dbReference>
<keyword evidence="9 11" id="KW-0548">Nucleotidyltransferase</keyword>
<keyword evidence="3" id="KW-0479">Metal-binding</keyword>
<evidence type="ECO:0000313" key="12">
    <source>
        <dbReference type="Proteomes" id="UP001192346"/>
    </source>
</evidence>
<gene>
    <name evidence="9 11" type="primary">dnaX</name>
    <name evidence="11" type="ORF">FEF22_000905</name>
</gene>
<dbReference type="GO" id="GO:0003887">
    <property type="term" value="F:DNA-directed DNA polymerase activity"/>
    <property type="evidence" value="ECO:0007669"/>
    <property type="project" value="UniProtKB-EC"/>
</dbReference>
<comment type="catalytic activity">
    <reaction evidence="8 9">
        <text>DNA(n) + a 2'-deoxyribonucleoside 5'-triphosphate = DNA(n+1) + diphosphate</text>
        <dbReference type="Rhea" id="RHEA:22508"/>
        <dbReference type="Rhea" id="RHEA-COMP:17339"/>
        <dbReference type="Rhea" id="RHEA-COMP:17340"/>
        <dbReference type="ChEBI" id="CHEBI:33019"/>
        <dbReference type="ChEBI" id="CHEBI:61560"/>
        <dbReference type="ChEBI" id="CHEBI:173112"/>
        <dbReference type="EC" id="2.7.7.7"/>
    </reaction>
</comment>
<dbReference type="CDD" id="cd18137">
    <property type="entry name" value="HLD_clamp_pol_III_gamma_tau"/>
    <property type="match status" value="1"/>
</dbReference>
<dbReference type="SMART" id="SM00382">
    <property type="entry name" value="AAA"/>
    <property type="match status" value="1"/>
</dbReference>
<evidence type="ECO:0000256" key="5">
    <source>
        <dbReference type="ARBA" id="ARBA00022833"/>
    </source>
</evidence>
<keyword evidence="4 9" id="KW-0547">Nucleotide-binding</keyword>
<feature type="domain" description="AAA+ ATPase" evidence="10">
    <location>
        <begin position="37"/>
        <end position="179"/>
    </location>
</feature>
<dbReference type="RefSeq" id="WP_138107992.1">
    <property type="nucleotide sequence ID" value="NZ_VBRA02000007.1"/>
</dbReference>
<evidence type="ECO:0000256" key="1">
    <source>
        <dbReference type="ARBA" id="ARBA00006360"/>
    </source>
</evidence>
<evidence type="ECO:0000256" key="8">
    <source>
        <dbReference type="ARBA" id="ARBA00049244"/>
    </source>
</evidence>
<dbReference type="InterPro" id="IPR027417">
    <property type="entry name" value="P-loop_NTPase"/>
</dbReference>
<keyword evidence="7 9" id="KW-0239">DNA-directed DNA polymerase</keyword>
<dbReference type="Proteomes" id="UP001192346">
    <property type="component" value="Unassembled WGS sequence"/>
</dbReference>
<keyword evidence="6 9" id="KW-0067">ATP-binding</keyword>
<reference evidence="11" key="1">
    <citation type="submission" date="2019-10" db="EMBL/GenBank/DDBJ databases">
        <title>Whole Genome Sequencing and Characterization of Texas Phoenix Palm Decline Phytoplasma Belongs to Lethal Yellowing (16SrIV) Group.</title>
        <authorList>
            <person name="Bao M."/>
        </authorList>
    </citation>
    <scope>NUCLEOTIDE SEQUENCE [LARGE SCALE GENOMIC DNA]</scope>
    <source>
        <strain evidence="11">ACPD</strain>
    </source>
</reference>
<dbReference type="EC" id="2.7.7.7" evidence="9"/>
<accession>A0ABS5BIE2</accession>
<dbReference type="PANTHER" id="PTHR11669:SF0">
    <property type="entry name" value="PROTEIN STICHEL-LIKE 2"/>
    <property type="match status" value="1"/>
</dbReference>
<dbReference type="InterPro" id="IPR012763">
    <property type="entry name" value="DNA_pol_III_sug/sutau_N"/>
</dbReference>